<feature type="domain" description="Zn(2)-C6 fungal-type" evidence="3">
    <location>
        <begin position="56"/>
        <end position="86"/>
    </location>
</feature>
<evidence type="ECO:0000256" key="1">
    <source>
        <dbReference type="ARBA" id="ARBA00023242"/>
    </source>
</evidence>
<dbReference type="SMART" id="SM00355">
    <property type="entry name" value="ZnF_C2H2"/>
    <property type="match status" value="1"/>
</dbReference>
<evidence type="ECO:0000259" key="4">
    <source>
        <dbReference type="PROSITE" id="PS50157"/>
    </source>
</evidence>
<dbReference type="PROSITE" id="PS00028">
    <property type="entry name" value="ZINC_FINGER_C2H2_1"/>
    <property type="match status" value="1"/>
</dbReference>
<dbReference type="GO" id="GO:0008270">
    <property type="term" value="F:zinc ion binding"/>
    <property type="evidence" value="ECO:0007669"/>
    <property type="project" value="UniProtKB-KW"/>
</dbReference>
<keyword evidence="2" id="KW-0862">Zinc</keyword>
<evidence type="ECO:0000313" key="5">
    <source>
        <dbReference type="EMBL" id="KAF2865318.1"/>
    </source>
</evidence>
<dbReference type="Proteomes" id="UP000481861">
    <property type="component" value="Unassembled WGS sequence"/>
</dbReference>
<dbReference type="CDD" id="cd00067">
    <property type="entry name" value="GAL4"/>
    <property type="match status" value="1"/>
</dbReference>
<evidence type="ECO:0000259" key="3">
    <source>
        <dbReference type="PROSITE" id="PS50048"/>
    </source>
</evidence>
<name>A0A7C8M1K4_9PLEO</name>
<dbReference type="AlphaFoldDB" id="A0A7C8M1K4"/>
<evidence type="ECO:0000313" key="6">
    <source>
        <dbReference type="Proteomes" id="UP000481861"/>
    </source>
</evidence>
<sequence length="86" mass="10318">NLRRHTKYQHEPFRLYACEICRKEYKRKDALLKHVYQKHGTDLGVNRDETKRINEACDSCRERKLRCDGSRPTCGTCKRLTHDCTY</sequence>
<comment type="caution">
    <text evidence="5">The sequence shown here is derived from an EMBL/GenBank/DDBJ whole genome shotgun (WGS) entry which is preliminary data.</text>
</comment>
<dbReference type="Gene3D" id="3.30.160.60">
    <property type="entry name" value="Classic Zinc Finger"/>
    <property type="match status" value="1"/>
</dbReference>
<organism evidence="5 6">
    <name type="scientific">Massariosphaeria phaeospora</name>
    <dbReference type="NCBI Taxonomy" id="100035"/>
    <lineage>
        <taxon>Eukaryota</taxon>
        <taxon>Fungi</taxon>
        <taxon>Dikarya</taxon>
        <taxon>Ascomycota</taxon>
        <taxon>Pezizomycotina</taxon>
        <taxon>Dothideomycetes</taxon>
        <taxon>Pleosporomycetidae</taxon>
        <taxon>Pleosporales</taxon>
        <taxon>Pleosporales incertae sedis</taxon>
        <taxon>Massariosphaeria</taxon>
    </lineage>
</organism>
<keyword evidence="1" id="KW-0539">Nucleus</keyword>
<accession>A0A7C8M1K4</accession>
<dbReference type="EMBL" id="JAADJZ010000034">
    <property type="protein sequence ID" value="KAF2865318.1"/>
    <property type="molecule type" value="Genomic_DNA"/>
</dbReference>
<feature type="non-terminal residue" evidence="5">
    <location>
        <position position="1"/>
    </location>
</feature>
<keyword evidence="6" id="KW-1185">Reference proteome</keyword>
<evidence type="ECO:0008006" key="7">
    <source>
        <dbReference type="Google" id="ProtNLM"/>
    </source>
</evidence>
<protein>
    <recommendedName>
        <fullName evidence="7">Zn(2)-C6 fungal-type domain-containing protein</fullName>
    </recommendedName>
</protein>
<reference evidence="5 6" key="1">
    <citation type="submission" date="2020-01" db="EMBL/GenBank/DDBJ databases">
        <authorList>
            <consortium name="DOE Joint Genome Institute"/>
            <person name="Haridas S."/>
            <person name="Albert R."/>
            <person name="Binder M."/>
            <person name="Bloem J."/>
            <person name="Labutti K."/>
            <person name="Salamov A."/>
            <person name="Andreopoulos B."/>
            <person name="Baker S.E."/>
            <person name="Barry K."/>
            <person name="Bills G."/>
            <person name="Bluhm B.H."/>
            <person name="Cannon C."/>
            <person name="Castanera R."/>
            <person name="Culley D.E."/>
            <person name="Daum C."/>
            <person name="Ezra D."/>
            <person name="Gonzalez J.B."/>
            <person name="Henrissat B."/>
            <person name="Kuo A."/>
            <person name="Liang C."/>
            <person name="Lipzen A."/>
            <person name="Lutzoni F."/>
            <person name="Magnuson J."/>
            <person name="Mondo S."/>
            <person name="Nolan M."/>
            <person name="Ohm R."/>
            <person name="Pangilinan J."/>
            <person name="Park H.-J.H."/>
            <person name="Ramirez L."/>
            <person name="Alfaro M."/>
            <person name="Sun H."/>
            <person name="Tritt A."/>
            <person name="Yoshinaga Y."/>
            <person name="Zwiers L.-H.L."/>
            <person name="Turgeon B.G."/>
            <person name="Goodwin S.B."/>
            <person name="Spatafora J.W."/>
            <person name="Crous P.W."/>
            <person name="Grigoriev I.V."/>
        </authorList>
    </citation>
    <scope>NUCLEOTIDE SEQUENCE [LARGE SCALE GENOMIC DNA]</scope>
    <source>
        <strain evidence="5 6">CBS 611.86</strain>
    </source>
</reference>
<dbReference type="SUPFAM" id="SSF57667">
    <property type="entry name" value="beta-beta-alpha zinc fingers"/>
    <property type="match status" value="1"/>
</dbReference>
<gene>
    <name evidence="5" type="ORF">BDV95DRAFT_448779</name>
</gene>
<dbReference type="InterPro" id="IPR036864">
    <property type="entry name" value="Zn2-C6_fun-type_DNA-bd_sf"/>
</dbReference>
<dbReference type="GO" id="GO:0000981">
    <property type="term" value="F:DNA-binding transcription factor activity, RNA polymerase II-specific"/>
    <property type="evidence" value="ECO:0007669"/>
    <property type="project" value="InterPro"/>
</dbReference>
<dbReference type="SUPFAM" id="SSF57701">
    <property type="entry name" value="Zn2/Cys6 DNA-binding domain"/>
    <property type="match status" value="1"/>
</dbReference>
<dbReference type="Gene3D" id="4.10.240.10">
    <property type="entry name" value="Zn(2)-C6 fungal-type DNA-binding domain"/>
    <property type="match status" value="1"/>
</dbReference>
<evidence type="ECO:0000256" key="2">
    <source>
        <dbReference type="PROSITE-ProRule" id="PRU00042"/>
    </source>
</evidence>
<keyword evidence="2" id="KW-0479">Metal-binding</keyword>
<dbReference type="PROSITE" id="PS00463">
    <property type="entry name" value="ZN2_CY6_FUNGAL_1"/>
    <property type="match status" value="1"/>
</dbReference>
<dbReference type="InterPro" id="IPR001138">
    <property type="entry name" value="Zn2Cys6_DnaBD"/>
</dbReference>
<dbReference type="Pfam" id="PF00172">
    <property type="entry name" value="Zn_clus"/>
    <property type="match status" value="1"/>
</dbReference>
<dbReference type="PROSITE" id="PS50157">
    <property type="entry name" value="ZINC_FINGER_C2H2_2"/>
    <property type="match status" value="1"/>
</dbReference>
<keyword evidence="2" id="KW-0863">Zinc-finger</keyword>
<feature type="domain" description="C2H2-type" evidence="4">
    <location>
        <begin position="16"/>
        <end position="39"/>
    </location>
</feature>
<proteinExistence type="predicted"/>
<dbReference type="OrthoDB" id="10261408at2759"/>
<dbReference type="InterPro" id="IPR013087">
    <property type="entry name" value="Znf_C2H2_type"/>
</dbReference>
<dbReference type="PROSITE" id="PS50048">
    <property type="entry name" value="ZN2_CY6_FUNGAL_2"/>
    <property type="match status" value="1"/>
</dbReference>
<dbReference type="SMART" id="SM00066">
    <property type="entry name" value="GAL4"/>
    <property type="match status" value="1"/>
</dbReference>
<dbReference type="InterPro" id="IPR036236">
    <property type="entry name" value="Znf_C2H2_sf"/>
</dbReference>
<feature type="non-terminal residue" evidence="5">
    <location>
        <position position="86"/>
    </location>
</feature>